<name>A0ACB8Z7F0_ARCLA</name>
<gene>
    <name evidence="1" type="ORF">L6452_31949</name>
</gene>
<accession>A0ACB8Z7F0</accession>
<comment type="caution">
    <text evidence="1">The sequence shown here is derived from an EMBL/GenBank/DDBJ whole genome shotgun (WGS) entry which is preliminary data.</text>
</comment>
<evidence type="ECO:0000313" key="2">
    <source>
        <dbReference type="Proteomes" id="UP001055879"/>
    </source>
</evidence>
<dbReference type="EMBL" id="CM042057">
    <property type="protein sequence ID" value="KAI3692140.1"/>
    <property type="molecule type" value="Genomic_DNA"/>
</dbReference>
<protein>
    <submittedName>
        <fullName evidence="1">Uncharacterized protein</fullName>
    </submittedName>
</protein>
<reference evidence="2" key="1">
    <citation type="journal article" date="2022" name="Mol. Ecol. Resour.">
        <title>The genomes of chicory, endive, great burdock and yacon provide insights into Asteraceae palaeo-polyploidization history and plant inulin production.</title>
        <authorList>
            <person name="Fan W."/>
            <person name="Wang S."/>
            <person name="Wang H."/>
            <person name="Wang A."/>
            <person name="Jiang F."/>
            <person name="Liu H."/>
            <person name="Zhao H."/>
            <person name="Xu D."/>
            <person name="Zhang Y."/>
        </authorList>
    </citation>
    <scope>NUCLEOTIDE SEQUENCE [LARGE SCALE GENOMIC DNA]</scope>
    <source>
        <strain evidence="2">cv. Niubang</strain>
    </source>
</reference>
<sequence>MQDIQCTFCLHASIIFEQRRIKLKTVESITVMPLWYNVTLERRNAMSCSIPLESITVMPRSKILLTIRT</sequence>
<evidence type="ECO:0000313" key="1">
    <source>
        <dbReference type="EMBL" id="KAI3692140.1"/>
    </source>
</evidence>
<keyword evidence="2" id="KW-1185">Reference proteome</keyword>
<dbReference type="Proteomes" id="UP001055879">
    <property type="component" value="Linkage Group LG11"/>
</dbReference>
<reference evidence="1 2" key="2">
    <citation type="journal article" date="2022" name="Mol. Ecol. Resour.">
        <title>The genomes of chicory, endive, great burdock and yacon provide insights into Asteraceae paleo-polyploidization history and plant inulin production.</title>
        <authorList>
            <person name="Fan W."/>
            <person name="Wang S."/>
            <person name="Wang H."/>
            <person name="Wang A."/>
            <person name="Jiang F."/>
            <person name="Liu H."/>
            <person name="Zhao H."/>
            <person name="Xu D."/>
            <person name="Zhang Y."/>
        </authorList>
    </citation>
    <scope>NUCLEOTIDE SEQUENCE [LARGE SCALE GENOMIC DNA]</scope>
    <source>
        <strain evidence="2">cv. Niubang</strain>
    </source>
</reference>
<organism evidence="1 2">
    <name type="scientific">Arctium lappa</name>
    <name type="common">Greater burdock</name>
    <name type="synonym">Lappa major</name>
    <dbReference type="NCBI Taxonomy" id="4217"/>
    <lineage>
        <taxon>Eukaryota</taxon>
        <taxon>Viridiplantae</taxon>
        <taxon>Streptophyta</taxon>
        <taxon>Embryophyta</taxon>
        <taxon>Tracheophyta</taxon>
        <taxon>Spermatophyta</taxon>
        <taxon>Magnoliopsida</taxon>
        <taxon>eudicotyledons</taxon>
        <taxon>Gunneridae</taxon>
        <taxon>Pentapetalae</taxon>
        <taxon>asterids</taxon>
        <taxon>campanulids</taxon>
        <taxon>Asterales</taxon>
        <taxon>Asteraceae</taxon>
        <taxon>Carduoideae</taxon>
        <taxon>Cardueae</taxon>
        <taxon>Arctiinae</taxon>
        <taxon>Arctium</taxon>
    </lineage>
</organism>
<proteinExistence type="predicted"/>